<reference evidence="2 3" key="1">
    <citation type="journal article" date="2014" name="Antonie Van Leeuwenhoek">
        <title>Hyphomonas beringensis sp. nov. and Hyphomonas chukchiensis sp. nov., isolated from surface seawater of the Bering Sea and Chukchi Sea.</title>
        <authorList>
            <person name="Li C."/>
            <person name="Lai Q."/>
            <person name="Li G."/>
            <person name="Dong C."/>
            <person name="Wang J."/>
            <person name="Liao Y."/>
            <person name="Shao Z."/>
        </authorList>
    </citation>
    <scope>NUCLEOTIDE SEQUENCE [LARGE SCALE GENOMIC DNA]</scope>
    <source>
        <strain evidence="2 3">22II1-22F38</strain>
    </source>
</reference>
<name>A0A059E0Y6_9PROT</name>
<protein>
    <submittedName>
        <fullName evidence="2">Uncharacterized protein</fullName>
    </submittedName>
</protein>
<sequence length="39" mass="4162">MGGWDSDKSGDYVPSPPPIWLWVIICLVCAGLFALAIIG</sequence>
<dbReference type="PATRIC" id="fig|1280948.3.peg.1973"/>
<gene>
    <name evidence="2" type="ORF">HY36_17245</name>
</gene>
<keyword evidence="1" id="KW-0472">Membrane</keyword>
<keyword evidence="1" id="KW-0812">Transmembrane</keyword>
<comment type="caution">
    <text evidence="2">The sequence shown here is derived from an EMBL/GenBank/DDBJ whole genome shotgun (WGS) entry which is preliminary data.</text>
</comment>
<dbReference type="Proteomes" id="UP000024547">
    <property type="component" value="Unassembled WGS sequence"/>
</dbReference>
<proteinExistence type="predicted"/>
<organism evidence="2 3">
    <name type="scientific">Hyphomonas atlantica</name>
    <dbReference type="NCBI Taxonomy" id="1280948"/>
    <lineage>
        <taxon>Bacteria</taxon>
        <taxon>Pseudomonadati</taxon>
        <taxon>Pseudomonadota</taxon>
        <taxon>Alphaproteobacteria</taxon>
        <taxon>Hyphomonadales</taxon>
        <taxon>Hyphomonadaceae</taxon>
        <taxon>Hyphomonas</taxon>
    </lineage>
</organism>
<feature type="transmembrane region" description="Helical" evidence="1">
    <location>
        <begin position="20"/>
        <end position="38"/>
    </location>
</feature>
<keyword evidence="3" id="KW-1185">Reference proteome</keyword>
<evidence type="ECO:0000256" key="1">
    <source>
        <dbReference type="SAM" id="Phobius"/>
    </source>
</evidence>
<dbReference type="AlphaFoldDB" id="A0A059E0Y6"/>
<evidence type="ECO:0000313" key="3">
    <source>
        <dbReference type="Proteomes" id="UP000024547"/>
    </source>
</evidence>
<evidence type="ECO:0000313" key="2">
    <source>
        <dbReference type="EMBL" id="KCZ60727.1"/>
    </source>
</evidence>
<dbReference type="EMBL" id="AWFH01000018">
    <property type="protein sequence ID" value="KCZ60727.1"/>
    <property type="molecule type" value="Genomic_DNA"/>
</dbReference>
<keyword evidence="1" id="KW-1133">Transmembrane helix</keyword>
<accession>A0A059E0Y6</accession>